<dbReference type="Proteomes" id="UP000290407">
    <property type="component" value="Unassembled WGS sequence"/>
</dbReference>
<organism evidence="4 5">
    <name type="scientific">Spirosoma sordidisoli</name>
    <dbReference type="NCBI Taxonomy" id="2502893"/>
    <lineage>
        <taxon>Bacteria</taxon>
        <taxon>Pseudomonadati</taxon>
        <taxon>Bacteroidota</taxon>
        <taxon>Cytophagia</taxon>
        <taxon>Cytophagales</taxon>
        <taxon>Cytophagaceae</taxon>
        <taxon>Spirosoma</taxon>
    </lineage>
</organism>
<dbReference type="InterPro" id="IPR008979">
    <property type="entry name" value="Galactose-bd-like_sf"/>
</dbReference>
<keyword evidence="2" id="KW-0378">Hydrolase</keyword>
<dbReference type="Pfam" id="PF01483">
    <property type="entry name" value="P_proprotein"/>
    <property type="match status" value="1"/>
</dbReference>
<dbReference type="InterPro" id="IPR002884">
    <property type="entry name" value="P_dom"/>
</dbReference>
<sequence>MLLLVLASVGECLAQQFISRGRTLTDFDTSVRADSIPIRVDHLPTRIDAEYGLMKVCFNIQHSRTSDLKIELVAPSGQSIWLSNRNGGDQGADFANTCFRSNGFSGYIHQASAPFAGEYSPDGRFRFLNDGQNPNGTWYLLITDLRKGEGGVLTYVTLEFGANPMPNDEKTPCSFQNPAACRCSTDRSDCQLLPDLVIIGSFTRAQIKEYAWNDPTYPGQLRFAASIANIGDGPMETVGNREWYCQQQRVDSGSRCADGTLARQRLYQRVYSRQADSLSWHDYPAGTNYFDEKPGHNHYHADDWVEFRLVQRYKTRNGREAEKVVATGRKVSYCLFDSGICRSSDTLCQDRGITYGPENLANYGLGSYASCQASRQGISVGGYDTYGMMYEGQYIQLPKGLKSGTYWLEIVIDPEGQYREKSRANNRFTMPVRISRQQ</sequence>
<dbReference type="SUPFAM" id="SSF49785">
    <property type="entry name" value="Galactose-binding domain-like"/>
    <property type="match status" value="1"/>
</dbReference>
<comment type="caution">
    <text evidence="4">The sequence shown here is derived from an EMBL/GenBank/DDBJ whole genome shotgun (WGS) entry which is preliminary data.</text>
</comment>
<proteinExistence type="predicted"/>
<dbReference type="GO" id="GO:0005507">
    <property type="term" value="F:copper ion binding"/>
    <property type="evidence" value="ECO:0007669"/>
    <property type="project" value="InterPro"/>
</dbReference>
<evidence type="ECO:0000259" key="3">
    <source>
        <dbReference type="PROSITE" id="PS51829"/>
    </source>
</evidence>
<accession>A0A4Q2UI90</accession>
<name>A0A4Q2UI90_9BACT</name>
<dbReference type="PROSITE" id="PS51829">
    <property type="entry name" value="P_HOMO_B"/>
    <property type="match status" value="1"/>
</dbReference>
<feature type="domain" description="P/Homo B" evidence="3">
    <location>
        <begin position="1"/>
        <end position="166"/>
    </location>
</feature>
<reference evidence="4 5" key="1">
    <citation type="submission" date="2019-01" db="EMBL/GenBank/DDBJ databases">
        <title>Spirosoma flava sp. nov., a propanil-degrading bacterium isolated from herbicide-contaminated soil.</title>
        <authorList>
            <person name="Zhang L."/>
            <person name="Jiang J.-D."/>
        </authorList>
    </citation>
    <scope>NUCLEOTIDE SEQUENCE [LARGE SCALE GENOMIC DNA]</scope>
    <source>
        <strain evidence="4 5">TY50</strain>
    </source>
</reference>
<dbReference type="Gene3D" id="2.60.120.260">
    <property type="entry name" value="Galactose-binding domain-like"/>
    <property type="match status" value="1"/>
</dbReference>
<dbReference type="GO" id="GO:0016641">
    <property type="term" value="F:oxidoreductase activity, acting on the CH-NH2 group of donors, oxygen as acceptor"/>
    <property type="evidence" value="ECO:0007669"/>
    <property type="project" value="InterPro"/>
</dbReference>
<evidence type="ECO:0000256" key="1">
    <source>
        <dbReference type="ARBA" id="ARBA00022670"/>
    </source>
</evidence>
<dbReference type="InterPro" id="IPR001695">
    <property type="entry name" value="Lysyl_oxidase"/>
</dbReference>
<dbReference type="EMBL" id="SBLB01000009">
    <property type="protein sequence ID" value="RYC67225.1"/>
    <property type="molecule type" value="Genomic_DNA"/>
</dbReference>
<keyword evidence="1" id="KW-0645">Protease</keyword>
<dbReference type="Pfam" id="PF01186">
    <property type="entry name" value="Lysyl_oxidase"/>
    <property type="match status" value="1"/>
</dbReference>
<keyword evidence="5" id="KW-1185">Reference proteome</keyword>
<evidence type="ECO:0000313" key="5">
    <source>
        <dbReference type="Proteomes" id="UP000290407"/>
    </source>
</evidence>
<dbReference type="AlphaFoldDB" id="A0A4Q2UI90"/>
<dbReference type="GO" id="GO:0004252">
    <property type="term" value="F:serine-type endopeptidase activity"/>
    <property type="evidence" value="ECO:0007669"/>
    <property type="project" value="InterPro"/>
</dbReference>
<evidence type="ECO:0000313" key="4">
    <source>
        <dbReference type="EMBL" id="RYC67225.1"/>
    </source>
</evidence>
<dbReference type="GO" id="GO:0006508">
    <property type="term" value="P:proteolysis"/>
    <property type="evidence" value="ECO:0007669"/>
    <property type="project" value="UniProtKB-KW"/>
</dbReference>
<gene>
    <name evidence="4" type="ORF">EQG79_26300</name>
</gene>
<evidence type="ECO:0000256" key="2">
    <source>
        <dbReference type="ARBA" id="ARBA00022801"/>
    </source>
</evidence>
<protein>
    <recommendedName>
        <fullName evidence="3">P/Homo B domain-containing protein</fullName>
    </recommendedName>
</protein>